<name>A0A233RZT6_STRDA</name>
<organism evidence="2 3">
    <name type="scientific">Streptomyces diastatochromogenes</name>
    <dbReference type="NCBI Taxonomy" id="42236"/>
    <lineage>
        <taxon>Bacteria</taxon>
        <taxon>Bacillati</taxon>
        <taxon>Actinomycetota</taxon>
        <taxon>Actinomycetes</taxon>
        <taxon>Kitasatosporales</taxon>
        <taxon>Streptomycetaceae</taxon>
        <taxon>Streptomyces</taxon>
    </lineage>
</organism>
<reference evidence="2 3" key="1">
    <citation type="submission" date="2016-07" db="EMBL/GenBank/DDBJ databases">
        <title>Draft genome of Streptomyces diastatochromogenes.</title>
        <authorList>
            <person name="Podduturi R."/>
            <person name="Lukassen M.B."/>
            <person name="Clausen N."/>
            <person name="Nielsen J.L."/>
            <person name="Jorgensen N.O."/>
        </authorList>
    </citation>
    <scope>NUCLEOTIDE SEQUENCE [LARGE SCALE GENOMIC DNA]</scope>
    <source>
        <strain evidence="2 3">DSM 40608</strain>
    </source>
</reference>
<feature type="transmembrane region" description="Helical" evidence="1">
    <location>
        <begin position="15"/>
        <end position="35"/>
    </location>
</feature>
<dbReference type="AlphaFoldDB" id="A0A233RZT6"/>
<dbReference type="EMBL" id="MCGQ01000050">
    <property type="protein sequence ID" value="OXY88901.1"/>
    <property type="molecule type" value="Genomic_DNA"/>
</dbReference>
<dbReference type="OrthoDB" id="4309428at2"/>
<evidence type="ECO:0000313" key="2">
    <source>
        <dbReference type="EMBL" id="OXY88901.1"/>
    </source>
</evidence>
<comment type="caution">
    <text evidence="2">The sequence shown here is derived from an EMBL/GenBank/DDBJ whole genome shotgun (WGS) entry which is preliminary data.</text>
</comment>
<feature type="transmembrane region" description="Helical" evidence="1">
    <location>
        <begin position="41"/>
        <end position="63"/>
    </location>
</feature>
<keyword evidence="1" id="KW-0812">Transmembrane</keyword>
<evidence type="ECO:0000256" key="1">
    <source>
        <dbReference type="SAM" id="Phobius"/>
    </source>
</evidence>
<sequence length="95" mass="9543">MPAPTTPGRTDDSPAVALGPTALVFGLIAATGAWPSLMLAVLPWSFLAGGLAVTFGLMGIHYARQGIGRMWTAVTGTVLGATGLAGFLTLFAALA</sequence>
<evidence type="ECO:0008006" key="4">
    <source>
        <dbReference type="Google" id="ProtNLM"/>
    </source>
</evidence>
<accession>A0A233RZT6</accession>
<keyword evidence="1" id="KW-0472">Membrane</keyword>
<proteinExistence type="predicted"/>
<protein>
    <recommendedName>
        <fullName evidence="4">DUF4190 domain-containing protein</fullName>
    </recommendedName>
</protein>
<dbReference type="Proteomes" id="UP000215483">
    <property type="component" value="Unassembled WGS sequence"/>
</dbReference>
<feature type="transmembrane region" description="Helical" evidence="1">
    <location>
        <begin position="70"/>
        <end position="94"/>
    </location>
</feature>
<keyword evidence="3" id="KW-1185">Reference proteome</keyword>
<dbReference type="RefSeq" id="WP_094221945.1">
    <property type="nucleotide sequence ID" value="NZ_MCGQ01000050.1"/>
</dbReference>
<gene>
    <name evidence="2" type="ORF">BEK98_40310</name>
</gene>
<keyword evidence="1" id="KW-1133">Transmembrane helix</keyword>
<evidence type="ECO:0000313" key="3">
    <source>
        <dbReference type="Proteomes" id="UP000215483"/>
    </source>
</evidence>